<gene>
    <name evidence="1" type="ORF">BCUN_0873</name>
</gene>
<comment type="caution">
    <text evidence="1">The sequence shown here is derived from an EMBL/GenBank/DDBJ whole genome shotgun (WGS) entry which is preliminary data.</text>
</comment>
<protein>
    <submittedName>
        <fullName evidence="1">Uncharacterized protein</fullName>
    </submittedName>
</protein>
<dbReference type="AlphaFoldDB" id="A0A087AW90"/>
<dbReference type="EMBL" id="JGYV01000010">
    <property type="protein sequence ID" value="KFI63040.1"/>
    <property type="molecule type" value="Genomic_DNA"/>
</dbReference>
<sequence length="87" mass="9611">MTDTHSLIDAQTLTDMILAEDTRLHRLIGQEIMDAKQQLTDRTGDTSALPLLIAALERVSRQCDPSVPAARLRAQRIALTMLNKEAA</sequence>
<organism evidence="1 2">
    <name type="scientific">Bifidobacterium cuniculi</name>
    <dbReference type="NCBI Taxonomy" id="1688"/>
    <lineage>
        <taxon>Bacteria</taxon>
        <taxon>Bacillati</taxon>
        <taxon>Actinomycetota</taxon>
        <taxon>Actinomycetes</taxon>
        <taxon>Bifidobacteriales</taxon>
        <taxon>Bifidobacteriaceae</taxon>
        <taxon>Bifidobacterium</taxon>
    </lineage>
</organism>
<dbReference type="STRING" id="1688.BCUN_0873"/>
<keyword evidence="2" id="KW-1185">Reference proteome</keyword>
<name>A0A087AW90_9BIFI</name>
<dbReference type="Proteomes" id="UP000029067">
    <property type="component" value="Unassembled WGS sequence"/>
</dbReference>
<accession>A0A087AW90</accession>
<reference evidence="1 2" key="1">
    <citation type="submission" date="2014-03" db="EMBL/GenBank/DDBJ databases">
        <title>Genomics of Bifidobacteria.</title>
        <authorList>
            <person name="Ventura M."/>
            <person name="Milani C."/>
            <person name="Lugli G.A."/>
        </authorList>
    </citation>
    <scope>NUCLEOTIDE SEQUENCE [LARGE SCALE GENOMIC DNA]</scope>
    <source>
        <strain evidence="1 2">LMG 10738</strain>
    </source>
</reference>
<dbReference type="RefSeq" id="WP_033515573.1">
    <property type="nucleotide sequence ID" value="NZ_JGYV01000010.1"/>
</dbReference>
<evidence type="ECO:0000313" key="1">
    <source>
        <dbReference type="EMBL" id="KFI63040.1"/>
    </source>
</evidence>
<proteinExistence type="predicted"/>
<evidence type="ECO:0000313" key="2">
    <source>
        <dbReference type="Proteomes" id="UP000029067"/>
    </source>
</evidence>